<feature type="domain" description="TF-B3" evidence="7">
    <location>
        <begin position="1075"/>
        <end position="1170"/>
    </location>
</feature>
<comment type="subcellular location">
    <subcellularLocation>
        <location evidence="1">Nucleus</location>
    </subcellularLocation>
</comment>
<dbReference type="Pfam" id="PF02362">
    <property type="entry name" value="B3"/>
    <property type="match status" value="10"/>
</dbReference>
<dbReference type="SMART" id="SM01019">
    <property type="entry name" value="B3"/>
    <property type="match status" value="10"/>
</dbReference>
<dbReference type="STRING" id="40149.A0A0E0FDM3"/>
<accession>A0A0E0FDM3</accession>
<evidence type="ECO:0000313" key="9">
    <source>
        <dbReference type="Proteomes" id="UP000008021"/>
    </source>
</evidence>
<dbReference type="InterPro" id="IPR003340">
    <property type="entry name" value="B3_DNA-bd"/>
</dbReference>
<organism evidence="8">
    <name type="scientific">Oryza meridionalis</name>
    <dbReference type="NCBI Taxonomy" id="40149"/>
    <lineage>
        <taxon>Eukaryota</taxon>
        <taxon>Viridiplantae</taxon>
        <taxon>Streptophyta</taxon>
        <taxon>Embryophyta</taxon>
        <taxon>Tracheophyta</taxon>
        <taxon>Spermatophyta</taxon>
        <taxon>Magnoliopsida</taxon>
        <taxon>Liliopsida</taxon>
        <taxon>Poales</taxon>
        <taxon>Poaceae</taxon>
        <taxon>BOP clade</taxon>
        <taxon>Oryzoideae</taxon>
        <taxon>Oryzeae</taxon>
        <taxon>Oryzinae</taxon>
        <taxon>Oryza</taxon>
    </lineage>
</organism>
<evidence type="ECO:0000259" key="7">
    <source>
        <dbReference type="PROSITE" id="PS50863"/>
    </source>
</evidence>
<dbReference type="eggNOG" id="ENOG502S27N">
    <property type="taxonomic scope" value="Eukaryota"/>
</dbReference>
<reference evidence="8" key="2">
    <citation type="submission" date="2018-05" db="EMBL/GenBank/DDBJ databases">
        <title>OmerRS3 (Oryza meridionalis Reference Sequence Version 3).</title>
        <authorList>
            <person name="Zhang J."/>
            <person name="Kudrna D."/>
            <person name="Lee S."/>
            <person name="Talag J."/>
            <person name="Welchert J."/>
            <person name="Wing R.A."/>
        </authorList>
    </citation>
    <scope>NUCLEOTIDE SEQUENCE [LARGE SCALE GENOMIC DNA]</scope>
    <source>
        <strain evidence="8">cv. OR44</strain>
    </source>
</reference>
<feature type="domain" description="TF-B3" evidence="7">
    <location>
        <begin position="1567"/>
        <end position="1666"/>
    </location>
</feature>
<evidence type="ECO:0000256" key="3">
    <source>
        <dbReference type="ARBA" id="ARBA00023125"/>
    </source>
</evidence>
<reference evidence="8" key="1">
    <citation type="submission" date="2015-04" db="UniProtKB">
        <authorList>
            <consortium name="EnsemblPlants"/>
        </authorList>
    </citation>
    <scope>IDENTIFICATION</scope>
</reference>
<protein>
    <recommendedName>
        <fullName evidence="7">TF-B3 domain-containing protein</fullName>
    </recommendedName>
</protein>
<dbReference type="HOGENOM" id="CLU_004698_0_0_1"/>
<dbReference type="PANTHER" id="PTHR31391">
    <property type="entry name" value="B3 DOMAIN-CONTAINING PROTEIN OS11G0197600-RELATED"/>
    <property type="match status" value="1"/>
</dbReference>
<feature type="domain" description="TF-B3" evidence="7">
    <location>
        <begin position="1345"/>
        <end position="1442"/>
    </location>
</feature>
<evidence type="ECO:0000256" key="6">
    <source>
        <dbReference type="SAM" id="MobiDB-lite"/>
    </source>
</evidence>
<feature type="domain" description="TF-B3" evidence="7">
    <location>
        <begin position="1228"/>
        <end position="1324"/>
    </location>
</feature>
<feature type="domain" description="TF-B3" evidence="7">
    <location>
        <begin position="863"/>
        <end position="956"/>
    </location>
</feature>
<evidence type="ECO:0000256" key="5">
    <source>
        <dbReference type="ARBA" id="ARBA00023242"/>
    </source>
</evidence>
<feature type="domain" description="TF-B3" evidence="7">
    <location>
        <begin position="576"/>
        <end position="674"/>
    </location>
</feature>
<dbReference type="GO" id="GO:0005634">
    <property type="term" value="C:nucleus"/>
    <property type="evidence" value="ECO:0007669"/>
    <property type="project" value="UniProtKB-SubCell"/>
</dbReference>
<feature type="domain" description="TF-B3" evidence="7">
    <location>
        <begin position="172"/>
        <end position="265"/>
    </location>
</feature>
<proteinExistence type="predicted"/>
<keyword evidence="5" id="KW-0539">Nucleus</keyword>
<dbReference type="EnsemblPlants" id="OMERI12G12160.1">
    <property type="protein sequence ID" value="OMERI12G12160.1"/>
    <property type="gene ID" value="OMERI12G12160"/>
</dbReference>
<evidence type="ECO:0000256" key="1">
    <source>
        <dbReference type="ARBA" id="ARBA00004123"/>
    </source>
</evidence>
<feature type="domain" description="TF-B3" evidence="7">
    <location>
        <begin position="369"/>
        <end position="462"/>
    </location>
</feature>
<dbReference type="Proteomes" id="UP000008021">
    <property type="component" value="Chromosome 12"/>
</dbReference>
<dbReference type="Gene3D" id="2.40.330.10">
    <property type="entry name" value="DNA-binding pseudobarrel domain"/>
    <property type="match status" value="10"/>
</dbReference>
<keyword evidence="4" id="KW-0804">Transcription</keyword>
<dbReference type="SUPFAM" id="SSF101936">
    <property type="entry name" value="DNA-binding pseudobarrel domain"/>
    <property type="match status" value="10"/>
</dbReference>
<keyword evidence="9" id="KW-1185">Reference proteome</keyword>
<feature type="region of interest" description="Disordered" evidence="6">
    <location>
        <begin position="998"/>
        <end position="1021"/>
    </location>
</feature>
<dbReference type="PANTHER" id="PTHR31391:SF70">
    <property type="entry name" value="B3 DOMAIN-CONTAINING PROTEIN OS03G0622200"/>
    <property type="match status" value="1"/>
</dbReference>
<name>A0A0E0FDM3_9ORYZ</name>
<keyword evidence="3" id="KW-0238">DNA-binding</keyword>
<dbReference type="GO" id="GO:0003677">
    <property type="term" value="F:DNA binding"/>
    <property type="evidence" value="ECO:0007669"/>
    <property type="project" value="UniProtKB-KW"/>
</dbReference>
<dbReference type="InterPro" id="IPR015300">
    <property type="entry name" value="DNA-bd_pseudobarrel_sf"/>
</dbReference>
<feature type="region of interest" description="Disordered" evidence="6">
    <location>
        <begin position="508"/>
        <end position="540"/>
    </location>
</feature>
<feature type="compositionally biased region" description="Polar residues" evidence="6">
    <location>
        <begin position="1008"/>
        <end position="1017"/>
    </location>
</feature>
<dbReference type="InterPro" id="IPR044837">
    <property type="entry name" value="REM16-like"/>
</dbReference>
<feature type="domain" description="TF-B3" evidence="7">
    <location>
        <begin position="728"/>
        <end position="827"/>
    </location>
</feature>
<dbReference type="CDD" id="cd10017">
    <property type="entry name" value="B3_DNA"/>
    <property type="match status" value="10"/>
</dbReference>
<evidence type="ECO:0000256" key="4">
    <source>
        <dbReference type="ARBA" id="ARBA00023163"/>
    </source>
</evidence>
<feature type="region of interest" description="Disordered" evidence="6">
    <location>
        <begin position="1483"/>
        <end position="1518"/>
    </location>
</feature>
<evidence type="ECO:0000313" key="8">
    <source>
        <dbReference type="EnsemblPlants" id="OMERI12G12160.1"/>
    </source>
</evidence>
<dbReference type="PROSITE" id="PS50863">
    <property type="entry name" value="B3"/>
    <property type="match status" value="10"/>
</dbReference>
<evidence type="ECO:0000256" key="2">
    <source>
        <dbReference type="ARBA" id="ARBA00023015"/>
    </source>
</evidence>
<feature type="compositionally biased region" description="Low complexity" evidence="6">
    <location>
        <begin position="1494"/>
        <end position="1506"/>
    </location>
</feature>
<sequence length="1674" mass="190554">MRKSFTTCKECIFYHYWNHMGDQKRSFINVMIGDFVPNALHEVHSKLDVGLIWLFLQAVPTKFANIIRGQISEVVKLEVPNGKTYDVQVAKEQNELVLRSGWGAFARDYELKQCDILVFTYSGSSRFKVRIFNPSGCEKELSCVMMNSTPCGHEGSMPYHDNHVQSPSERSSQHATVLPPVLLDKPVTIPKMFAKNVQGQISGVAKLEVPDGRTYDVEIAKEHNELVFRSGWEVFASAYELEQGDILVFAYSGNSHFKVQIFNPSNCEKELSCVMMNRSISDDNHRQSPSWESLVPASRRRRSPPACRLTAPLPASQHAAYLQAAPPPATAVRINVALKFIIVMNKSGTTCMDCITNHYWLHMDDRERYFFKVMMSVSDIKDELAIPKKFTANVRGKIPEQVRLEVSDGKMYNVQVTEEQDELVLRSGWANFASTYQLKHGDLLVFIHSGHSHFKVLIFDPSYTEKEFSCVVTDSTSHVHERSISHDNHLQSPRSVILGKNYSLCSSRKRSRMNPADYPSQRPDVPSSEDIKDPMSSGGLQKSKKSCYVLPMLYSMTSAQEAEVLALEKKIQPQIPLYITAMDISVASGSLVFSKDYAVRYLLDQNRTIKLCQSGGSKTWDISLDMDTDDLYALSTGWLDFFRGNLLQEGDICVFEASKSKRGVALTFHPFKESHCPKSSEYTLSTKSPTRRVPKRDYFATNLTNLTDQQERKVKNKIKSIQSDIPIFLSVMRSSNCTRQSSLCFSVKYASKYLPHEDQNMRLRLPETKYKCKAALRVDTSTNLHKLLKGWGKFVNDNKLEVHDICLFQLMKNKKKLTMTVHIIRKGECSGSLCCRCCGMEKSHRVCKNCVANHYWLHMDNHGKSFIKVMITDFKNGVTIPAKFARNFGGQMSGTVKLETRNGKTYEVQVAKELNNLVLRSGWERFASAYELEKGDILVFIQSGNSHFKVWIYDPSACEKELPCIITEQLPRVQQRSISHDNHTRLKRNAKSAKLYVDSSGHTKETSEINPASSPSWKPTERVPFSEELDEPVDLANVQKATKSFYSLPRMCNLTSAQKAEVDALEKRIKPQIPFYITVIDKASATDGLLAISKDYAVSYLLDKNETIKLCHSGRSLTWDIGLDIDTDDQYALSTGWLDFIRNNHLQEGDICVFEASKNKRGVALIFHPLKQSHHPKPPGCVPSTKFPRHGVSKPNYIVSRFTTLSGQLKIKVEAKVQAIQSEVPIFVAVMRESFIRGRSRYMCFSAKYAAKYLPRENNKIMRLRLPKKSYKYKAVFKINNKVHKLGGGWGKFVDDNKLKLGDICLFQLMKDKKKLTMMVMGEKGCESCRKWQEHYYKEHMDVSRIRFFRLMTGDFAHGISIPEKVAEIFSGQITKGFNLKSPSGETWRVGIEKVADELILMSGWEDFAKAHELQENDLLFFTCNGHGNGSCSFDVLIFDASGCEKVSCFFTGKKNSYMCKNFNSIGGQIAGKYLSSDSEDTSTPSVLIGSPHKASTSKKLSGKTKTNPRKEPEDPNCSHWHVIEEKNTDDDEHADYHYTRFANYLTGEERDEIFSLVSLQPGNPVFVAVLQTAHVRRRNILIVPTRFAADHLERKSHDILLIRPNRKQKWSVKYYYLSNTTRGFNCHRWIKFIRENRLREGNVCIFELMKGARRPTMTVHVICKADNRFVLLS</sequence>
<feature type="domain" description="TF-B3" evidence="7">
    <location>
        <begin position="59"/>
        <end position="135"/>
    </location>
</feature>
<dbReference type="Gramene" id="OMERI12G12160.1">
    <property type="protein sequence ID" value="OMERI12G12160.1"/>
    <property type="gene ID" value="OMERI12G12160"/>
</dbReference>
<keyword evidence="2" id="KW-0805">Transcription regulation</keyword>